<keyword evidence="7" id="KW-0547">Nucleotide-binding</keyword>
<dbReference type="PROSITE" id="PS50112">
    <property type="entry name" value="PAS"/>
    <property type="match status" value="1"/>
</dbReference>
<dbReference type="InterPro" id="IPR013767">
    <property type="entry name" value="PAS_fold"/>
</dbReference>
<gene>
    <name evidence="18" type="ORF">dnl_04290</name>
</gene>
<evidence type="ECO:0000256" key="13">
    <source>
        <dbReference type="ARBA" id="ARBA00023163"/>
    </source>
</evidence>
<comment type="subcellular location">
    <subcellularLocation>
        <location evidence="2">Cell membrane</location>
    </subcellularLocation>
</comment>
<evidence type="ECO:0000256" key="1">
    <source>
        <dbReference type="ARBA" id="ARBA00000085"/>
    </source>
</evidence>
<dbReference type="Gene3D" id="3.30.450.20">
    <property type="entry name" value="PAS domain"/>
    <property type="match status" value="1"/>
</dbReference>
<keyword evidence="12" id="KW-0472">Membrane</keyword>
<keyword evidence="4" id="KW-1003">Cell membrane</keyword>
<dbReference type="FunFam" id="3.40.50.2300:FF:000018">
    <property type="entry name" value="DNA-binding transcriptional regulator NtrC"/>
    <property type="match status" value="1"/>
</dbReference>
<evidence type="ECO:0000256" key="11">
    <source>
        <dbReference type="ARBA" id="ARBA00023015"/>
    </source>
</evidence>
<keyword evidence="13" id="KW-0804">Transcription</keyword>
<accession>A0A975B3N8</accession>
<evidence type="ECO:0000256" key="12">
    <source>
        <dbReference type="ARBA" id="ARBA00023136"/>
    </source>
</evidence>
<evidence type="ECO:0000259" key="17">
    <source>
        <dbReference type="PROSITE" id="PS50112"/>
    </source>
</evidence>
<dbReference type="SUPFAM" id="SSF47384">
    <property type="entry name" value="Homodimeric domain of signal transducing histidine kinase"/>
    <property type="match status" value="1"/>
</dbReference>
<dbReference type="KEGG" id="dli:dnl_04290"/>
<protein>
    <recommendedName>
        <fullName evidence="3">histidine kinase</fullName>
        <ecNumber evidence="3">2.7.13.3</ecNumber>
    </recommendedName>
</protein>
<dbReference type="EMBL" id="CP061799">
    <property type="protein sequence ID" value="QTA78212.1"/>
    <property type="molecule type" value="Genomic_DNA"/>
</dbReference>
<feature type="modified residue" description="4-aspartylphosphate" evidence="14">
    <location>
        <position position="58"/>
    </location>
</feature>
<dbReference type="Proteomes" id="UP000663720">
    <property type="component" value="Chromosome"/>
</dbReference>
<dbReference type="GO" id="GO:0005886">
    <property type="term" value="C:plasma membrane"/>
    <property type="evidence" value="ECO:0007669"/>
    <property type="project" value="UniProtKB-SubCell"/>
</dbReference>
<dbReference type="Gene3D" id="3.30.565.10">
    <property type="entry name" value="Histidine kinase-like ATPase, C-terminal domain"/>
    <property type="match status" value="1"/>
</dbReference>
<dbReference type="CDD" id="cd00075">
    <property type="entry name" value="HATPase"/>
    <property type="match status" value="1"/>
</dbReference>
<feature type="domain" description="PAS" evidence="17">
    <location>
        <begin position="149"/>
        <end position="203"/>
    </location>
</feature>
<dbReference type="AlphaFoldDB" id="A0A975B3N8"/>
<dbReference type="SUPFAM" id="SSF55874">
    <property type="entry name" value="ATPase domain of HSP90 chaperone/DNA topoisomerase II/histidine kinase"/>
    <property type="match status" value="1"/>
</dbReference>
<evidence type="ECO:0000256" key="7">
    <source>
        <dbReference type="ARBA" id="ARBA00022741"/>
    </source>
</evidence>
<dbReference type="GO" id="GO:0000155">
    <property type="term" value="F:phosphorelay sensor kinase activity"/>
    <property type="evidence" value="ECO:0007669"/>
    <property type="project" value="InterPro"/>
</dbReference>
<dbReference type="RefSeq" id="WP_207690100.1">
    <property type="nucleotide sequence ID" value="NZ_CP061799.1"/>
</dbReference>
<dbReference type="Pfam" id="PF00072">
    <property type="entry name" value="Response_reg"/>
    <property type="match status" value="1"/>
</dbReference>
<dbReference type="SMART" id="SM00388">
    <property type="entry name" value="HisKA"/>
    <property type="match status" value="1"/>
</dbReference>
<evidence type="ECO:0000313" key="19">
    <source>
        <dbReference type="Proteomes" id="UP000663720"/>
    </source>
</evidence>
<dbReference type="PROSITE" id="PS50109">
    <property type="entry name" value="HIS_KIN"/>
    <property type="match status" value="1"/>
</dbReference>
<dbReference type="PROSITE" id="PS50110">
    <property type="entry name" value="RESPONSE_REGULATORY"/>
    <property type="match status" value="1"/>
</dbReference>
<evidence type="ECO:0000313" key="18">
    <source>
        <dbReference type="EMBL" id="QTA78212.1"/>
    </source>
</evidence>
<keyword evidence="9" id="KW-0067">ATP-binding</keyword>
<sequence>MYTNFDTVRVLIVDDERDIREGSQRIISRMDCHVTTASCGAEALEILEKESFSIMLLDLKMPGIDGMEVLRQVKAKNEKILVIIITGFATVETAIEAMKKGAYDFIPKPFEPDHLRIVVNRAKDKLRLRWRAETMARERERTLSDLHTEKSRVRTIVESLPNGVVVTDRKGKVSLMNPAFLHHLDLASDTELGSHISDYVNDKKFCDFIMEMSQGKHLESDQIPAYEISLPNGKYLLARSRPIMGDNPEDCLGAVVNFVDITAMKEIDKVKSEFVAKVSHELRSPLSTIHEQLAMVIKEMVDETSHVDQHLLSRAKEKTQGLIALIGDLLDLSRIEAGANFQEPQPVNIGELLNNIVDFMQARASSRKQSLTIETSDSQIPLFTADPVALESIFGNLIANAINYTPENGTIKVRLDKQNNNICIDVKDTGFGIESKYLDKIFERFYRVKNENTRFITGTGLGLPIVKSLVDELGGKIEVQSEPGKGTCFKVLLPCSS</sequence>
<dbReference type="Pfam" id="PF00989">
    <property type="entry name" value="PAS"/>
    <property type="match status" value="1"/>
</dbReference>
<feature type="domain" description="Response regulatory" evidence="16">
    <location>
        <begin position="9"/>
        <end position="123"/>
    </location>
</feature>
<dbReference type="GO" id="GO:0006355">
    <property type="term" value="P:regulation of DNA-templated transcription"/>
    <property type="evidence" value="ECO:0007669"/>
    <property type="project" value="InterPro"/>
</dbReference>
<organism evidence="18 19">
    <name type="scientific">Desulfonema limicola</name>
    <dbReference type="NCBI Taxonomy" id="45656"/>
    <lineage>
        <taxon>Bacteria</taxon>
        <taxon>Pseudomonadati</taxon>
        <taxon>Thermodesulfobacteriota</taxon>
        <taxon>Desulfobacteria</taxon>
        <taxon>Desulfobacterales</taxon>
        <taxon>Desulfococcaceae</taxon>
        <taxon>Desulfonema</taxon>
    </lineage>
</organism>
<evidence type="ECO:0000256" key="4">
    <source>
        <dbReference type="ARBA" id="ARBA00022475"/>
    </source>
</evidence>
<dbReference type="EC" id="2.7.13.3" evidence="3"/>
<dbReference type="GO" id="GO:0005524">
    <property type="term" value="F:ATP binding"/>
    <property type="evidence" value="ECO:0007669"/>
    <property type="project" value="UniProtKB-KW"/>
</dbReference>
<evidence type="ECO:0000256" key="10">
    <source>
        <dbReference type="ARBA" id="ARBA00023012"/>
    </source>
</evidence>
<dbReference type="InterPro" id="IPR036890">
    <property type="entry name" value="HATPase_C_sf"/>
</dbReference>
<dbReference type="PANTHER" id="PTHR43547:SF2">
    <property type="entry name" value="HYBRID SIGNAL TRANSDUCTION HISTIDINE KINASE C"/>
    <property type="match status" value="1"/>
</dbReference>
<dbReference type="InterPro" id="IPR036097">
    <property type="entry name" value="HisK_dim/P_sf"/>
</dbReference>
<dbReference type="Gene3D" id="1.10.287.130">
    <property type="match status" value="1"/>
</dbReference>
<name>A0A975B3N8_9BACT</name>
<keyword evidence="6" id="KW-0808">Transferase</keyword>
<dbReference type="FunFam" id="3.30.565.10:FF:000023">
    <property type="entry name" value="PAS domain-containing sensor histidine kinase"/>
    <property type="match status" value="1"/>
</dbReference>
<evidence type="ECO:0000259" key="15">
    <source>
        <dbReference type="PROSITE" id="PS50109"/>
    </source>
</evidence>
<proteinExistence type="predicted"/>
<reference evidence="18" key="1">
    <citation type="journal article" date="2021" name="Microb. Physiol.">
        <title>Proteogenomic Insights into the Physiology of Marine, Sulfate-Reducing, Filamentous Desulfonema limicola and Desulfonema magnum.</title>
        <authorList>
            <person name="Schnaars V."/>
            <person name="Wohlbrand L."/>
            <person name="Scheve S."/>
            <person name="Hinrichs C."/>
            <person name="Reinhardt R."/>
            <person name="Rabus R."/>
        </authorList>
    </citation>
    <scope>NUCLEOTIDE SEQUENCE</scope>
    <source>
        <strain evidence="18">5ac10</strain>
    </source>
</reference>
<dbReference type="InterPro" id="IPR035965">
    <property type="entry name" value="PAS-like_dom_sf"/>
</dbReference>
<evidence type="ECO:0000256" key="9">
    <source>
        <dbReference type="ARBA" id="ARBA00022840"/>
    </source>
</evidence>
<dbReference type="CDD" id="cd00130">
    <property type="entry name" value="PAS"/>
    <property type="match status" value="1"/>
</dbReference>
<dbReference type="InterPro" id="IPR001789">
    <property type="entry name" value="Sig_transdc_resp-reg_receiver"/>
</dbReference>
<dbReference type="InterPro" id="IPR003594">
    <property type="entry name" value="HATPase_dom"/>
</dbReference>
<dbReference type="PRINTS" id="PR00344">
    <property type="entry name" value="BCTRLSENSOR"/>
</dbReference>
<evidence type="ECO:0000256" key="8">
    <source>
        <dbReference type="ARBA" id="ARBA00022777"/>
    </source>
</evidence>
<dbReference type="SMART" id="SM00387">
    <property type="entry name" value="HATPase_c"/>
    <property type="match status" value="1"/>
</dbReference>
<dbReference type="InterPro" id="IPR011006">
    <property type="entry name" value="CheY-like_superfamily"/>
</dbReference>
<keyword evidence="11" id="KW-0805">Transcription regulation</keyword>
<evidence type="ECO:0000256" key="6">
    <source>
        <dbReference type="ARBA" id="ARBA00022679"/>
    </source>
</evidence>
<keyword evidence="19" id="KW-1185">Reference proteome</keyword>
<evidence type="ECO:0000256" key="3">
    <source>
        <dbReference type="ARBA" id="ARBA00012438"/>
    </source>
</evidence>
<dbReference type="InterPro" id="IPR003661">
    <property type="entry name" value="HisK_dim/P_dom"/>
</dbReference>
<dbReference type="PANTHER" id="PTHR43547">
    <property type="entry name" value="TWO-COMPONENT HISTIDINE KINASE"/>
    <property type="match status" value="1"/>
</dbReference>
<dbReference type="SMART" id="SM00091">
    <property type="entry name" value="PAS"/>
    <property type="match status" value="1"/>
</dbReference>
<dbReference type="InterPro" id="IPR004358">
    <property type="entry name" value="Sig_transdc_His_kin-like_C"/>
</dbReference>
<dbReference type="SUPFAM" id="SSF52172">
    <property type="entry name" value="CheY-like"/>
    <property type="match status" value="1"/>
</dbReference>
<dbReference type="InterPro" id="IPR000014">
    <property type="entry name" value="PAS"/>
</dbReference>
<dbReference type="SMART" id="SM00448">
    <property type="entry name" value="REC"/>
    <property type="match status" value="1"/>
</dbReference>
<keyword evidence="8 18" id="KW-0418">Kinase</keyword>
<keyword evidence="5 14" id="KW-0597">Phosphoprotein</keyword>
<dbReference type="Pfam" id="PF02518">
    <property type="entry name" value="HATPase_c"/>
    <property type="match status" value="1"/>
</dbReference>
<evidence type="ECO:0000256" key="14">
    <source>
        <dbReference type="PROSITE-ProRule" id="PRU00169"/>
    </source>
</evidence>
<dbReference type="CDD" id="cd00082">
    <property type="entry name" value="HisKA"/>
    <property type="match status" value="1"/>
</dbReference>
<evidence type="ECO:0000256" key="5">
    <source>
        <dbReference type="ARBA" id="ARBA00022553"/>
    </source>
</evidence>
<feature type="domain" description="Histidine kinase" evidence="15">
    <location>
        <begin position="277"/>
        <end position="497"/>
    </location>
</feature>
<dbReference type="SUPFAM" id="SSF55785">
    <property type="entry name" value="PYP-like sensor domain (PAS domain)"/>
    <property type="match status" value="1"/>
</dbReference>
<comment type="catalytic activity">
    <reaction evidence="1">
        <text>ATP + protein L-histidine = ADP + protein N-phospho-L-histidine.</text>
        <dbReference type="EC" id="2.7.13.3"/>
    </reaction>
</comment>
<dbReference type="InterPro" id="IPR005467">
    <property type="entry name" value="His_kinase_dom"/>
</dbReference>
<dbReference type="Pfam" id="PF00512">
    <property type="entry name" value="HisKA"/>
    <property type="match status" value="1"/>
</dbReference>
<evidence type="ECO:0000259" key="16">
    <source>
        <dbReference type="PROSITE" id="PS50110"/>
    </source>
</evidence>
<dbReference type="Gene3D" id="3.40.50.2300">
    <property type="match status" value="1"/>
</dbReference>
<evidence type="ECO:0000256" key="2">
    <source>
        <dbReference type="ARBA" id="ARBA00004236"/>
    </source>
</evidence>
<keyword evidence="10" id="KW-0902">Two-component regulatory system</keyword>